<sequence length="167" mass="18990">MNISKFLSMNNIIKSKLKIIFFKIIYHHQLFGAKSIRFRKRFNIQIGKYGRVYIGNRVFFNNDVSVNALECISIGDDVIIGENVKIYDHNHVFGGDSQVVEKHKFKTSPIKIGDNVWIGSNVTILKGVTIGDRSIISAGSVINKDVSSDVIYQQKRISNETVITYYD</sequence>
<gene>
    <name evidence="3" type="ORF">LCIT_05250</name>
</gene>
<evidence type="ECO:0000256" key="2">
    <source>
        <dbReference type="ARBA" id="ARBA00022679"/>
    </source>
</evidence>
<dbReference type="Pfam" id="PF00132">
    <property type="entry name" value="Hexapep"/>
    <property type="match status" value="1"/>
</dbReference>
<dbReference type="InterPro" id="IPR011004">
    <property type="entry name" value="Trimer_LpxA-like_sf"/>
</dbReference>
<evidence type="ECO:0008006" key="5">
    <source>
        <dbReference type="Google" id="ProtNLM"/>
    </source>
</evidence>
<dbReference type="Proteomes" id="UP000323274">
    <property type="component" value="Unassembled WGS sequence"/>
</dbReference>
<dbReference type="InterPro" id="IPR001451">
    <property type="entry name" value="Hexapep"/>
</dbReference>
<keyword evidence="2" id="KW-0808">Transferase</keyword>
<organism evidence="3 4">
    <name type="scientific">Leuconostoc citreum</name>
    <dbReference type="NCBI Taxonomy" id="33964"/>
    <lineage>
        <taxon>Bacteria</taxon>
        <taxon>Bacillati</taxon>
        <taxon>Bacillota</taxon>
        <taxon>Bacilli</taxon>
        <taxon>Lactobacillales</taxon>
        <taxon>Lactobacillaceae</taxon>
        <taxon>Leuconostoc</taxon>
    </lineage>
</organism>
<reference evidence="3 4" key="1">
    <citation type="submission" date="2019-04" db="EMBL/GenBank/DDBJ databases">
        <title>A pseudo-fructophilic Leuconostoc citreum strain F192-5 isolated from peel of satsuma mandarin: the first report for isolation and characterization of strain-dependent fructophilic-like characteristics.</title>
        <authorList>
            <person name="Maeno S."/>
            <person name="Tanizawa Y."/>
            <person name="Kajikawa A."/>
            <person name="Kanesaki Y."/>
            <person name="Kubota E."/>
            <person name="Arita M."/>
            <person name="Leon D."/>
            <person name="Endo A."/>
        </authorList>
    </citation>
    <scope>NUCLEOTIDE SEQUENCE [LARGE SCALE GENOMIC DNA]</scope>
    <source>
        <strain evidence="3 4">F192-5</strain>
    </source>
</reference>
<dbReference type="PANTHER" id="PTHR23416:SF23">
    <property type="entry name" value="ACETYLTRANSFERASE C18B11.09C-RELATED"/>
    <property type="match status" value="1"/>
</dbReference>
<proteinExistence type="inferred from homology"/>
<dbReference type="Gene3D" id="2.160.10.10">
    <property type="entry name" value="Hexapeptide repeat proteins"/>
    <property type="match status" value="1"/>
</dbReference>
<protein>
    <recommendedName>
        <fullName evidence="5">Acyltransferase</fullName>
    </recommendedName>
</protein>
<accession>A0A5A5U0B7</accession>
<comment type="similarity">
    <text evidence="1">Belongs to the transferase hexapeptide repeat family.</text>
</comment>
<dbReference type="GO" id="GO:0008374">
    <property type="term" value="F:O-acyltransferase activity"/>
    <property type="evidence" value="ECO:0007669"/>
    <property type="project" value="TreeGrafter"/>
</dbReference>
<evidence type="ECO:0000313" key="3">
    <source>
        <dbReference type="EMBL" id="GDZ83283.1"/>
    </source>
</evidence>
<evidence type="ECO:0000256" key="1">
    <source>
        <dbReference type="ARBA" id="ARBA00007274"/>
    </source>
</evidence>
<dbReference type="InterPro" id="IPR051159">
    <property type="entry name" value="Hexapeptide_acetyltransf"/>
</dbReference>
<dbReference type="PANTHER" id="PTHR23416">
    <property type="entry name" value="SIALIC ACID SYNTHASE-RELATED"/>
    <property type="match status" value="1"/>
</dbReference>
<comment type="caution">
    <text evidence="3">The sequence shown here is derived from an EMBL/GenBank/DDBJ whole genome shotgun (WGS) entry which is preliminary data.</text>
</comment>
<dbReference type="RefSeq" id="WP_262406843.1">
    <property type="nucleotide sequence ID" value="NZ_BJJW01000002.1"/>
</dbReference>
<evidence type="ECO:0000313" key="4">
    <source>
        <dbReference type="Proteomes" id="UP000323274"/>
    </source>
</evidence>
<name>A0A5A5U0B7_LEUCI</name>
<dbReference type="CDD" id="cd04647">
    <property type="entry name" value="LbH_MAT_like"/>
    <property type="match status" value="1"/>
</dbReference>
<dbReference type="EMBL" id="BJJW01000002">
    <property type="protein sequence ID" value="GDZ83283.1"/>
    <property type="molecule type" value="Genomic_DNA"/>
</dbReference>
<dbReference type="AlphaFoldDB" id="A0A5A5U0B7"/>
<dbReference type="SUPFAM" id="SSF51161">
    <property type="entry name" value="Trimeric LpxA-like enzymes"/>
    <property type="match status" value="1"/>
</dbReference>